<feature type="transmembrane region" description="Helical" evidence="2">
    <location>
        <begin position="212"/>
        <end position="234"/>
    </location>
</feature>
<feature type="transmembrane region" description="Helical" evidence="2">
    <location>
        <begin position="176"/>
        <end position="200"/>
    </location>
</feature>
<keyword evidence="4" id="KW-1185">Reference proteome</keyword>
<keyword evidence="2" id="KW-0812">Transmembrane</keyword>
<dbReference type="EMBL" id="VWOX01000001">
    <property type="protein sequence ID" value="KAA5546908.1"/>
    <property type="molecule type" value="Genomic_DNA"/>
</dbReference>
<name>A0A5M6DH78_9BACT</name>
<dbReference type="Proteomes" id="UP000324479">
    <property type="component" value="Unassembled WGS sequence"/>
</dbReference>
<evidence type="ECO:0000313" key="4">
    <source>
        <dbReference type="Proteomes" id="UP000324479"/>
    </source>
</evidence>
<proteinExistence type="predicted"/>
<feature type="compositionally biased region" description="Polar residues" evidence="1">
    <location>
        <begin position="280"/>
        <end position="289"/>
    </location>
</feature>
<keyword evidence="2" id="KW-0472">Membrane</keyword>
<comment type="caution">
    <text evidence="3">The sequence shown here is derived from an EMBL/GenBank/DDBJ whole genome shotgun (WGS) entry which is preliminary data.</text>
</comment>
<evidence type="ECO:0000256" key="1">
    <source>
        <dbReference type="SAM" id="MobiDB-lite"/>
    </source>
</evidence>
<evidence type="ECO:0000313" key="3">
    <source>
        <dbReference type="EMBL" id="KAA5546908.1"/>
    </source>
</evidence>
<protein>
    <submittedName>
        <fullName evidence="3">DUF2306 domain-containing protein</fullName>
    </submittedName>
</protein>
<feature type="transmembrane region" description="Helical" evidence="2">
    <location>
        <begin position="111"/>
        <end position="134"/>
    </location>
</feature>
<gene>
    <name evidence="3" type="ORF">FYK55_00310</name>
</gene>
<dbReference type="AlphaFoldDB" id="A0A5M6DH78"/>
<feature type="region of interest" description="Disordered" evidence="1">
    <location>
        <begin position="270"/>
        <end position="289"/>
    </location>
</feature>
<feature type="region of interest" description="Disordered" evidence="1">
    <location>
        <begin position="1"/>
        <end position="46"/>
    </location>
</feature>
<evidence type="ECO:0000256" key="2">
    <source>
        <dbReference type="SAM" id="Phobius"/>
    </source>
</evidence>
<feature type="compositionally biased region" description="Low complexity" evidence="1">
    <location>
        <begin position="12"/>
        <end position="26"/>
    </location>
</feature>
<accession>A0A5M6DH78</accession>
<keyword evidence="2" id="KW-1133">Transmembrane helix</keyword>
<feature type="transmembrane region" description="Helical" evidence="2">
    <location>
        <begin position="146"/>
        <end position="170"/>
    </location>
</feature>
<sequence length="289" mass="31576">MIRFGRQSWSATSSRGPTRTTSRPPTVEATGDRMCQSEPRQNGGFEAPVHYSTENDRYHRLRQVALWSGIVVSIKVFLGILYEYQWYFPADFTESAFLGGRRYSFSGLYRVAFYAHVVSCPIALLLGTALVVLGRGRVHIVLHRRLGKVFVGIVILAVVPSGLVMASQAYAGPWAAAGFVALSLATGATALAAAATAIAGRLASHRVWAMRCFILMWSPLLLRMISGLAIVTGWESETIYQWNAWISWLVPLGVHQVVLVRSARWPHHEPGATGGPITNPLPSLSGAES</sequence>
<organism evidence="3 4">
    <name type="scientific">Roseiconus nitratireducens</name>
    <dbReference type="NCBI Taxonomy" id="2605748"/>
    <lineage>
        <taxon>Bacteria</taxon>
        <taxon>Pseudomonadati</taxon>
        <taxon>Planctomycetota</taxon>
        <taxon>Planctomycetia</taxon>
        <taxon>Pirellulales</taxon>
        <taxon>Pirellulaceae</taxon>
        <taxon>Roseiconus</taxon>
    </lineage>
</organism>
<feature type="transmembrane region" description="Helical" evidence="2">
    <location>
        <begin position="240"/>
        <end position="260"/>
    </location>
</feature>
<dbReference type="InterPro" id="IPR018750">
    <property type="entry name" value="DUF2306_membrane"/>
</dbReference>
<dbReference type="Pfam" id="PF10067">
    <property type="entry name" value="DUF2306"/>
    <property type="match status" value="1"/>
</dbReference>
<reference evidence="3 4" key="1">
    <citation type="submission" date="2019-08" db="EMBL/GenBank/DDBJ databases">
        <authorList>
            <person name="Dhanesh K."/>
            <person name="Kumar G."/>
            <person name="Sasikala C."/>
            <person name="Venkata Ramana C."/>
        </authorList>
    </citation>
    <scope>NUCLEOTIDE SEQUENCE [LARGE SCALE GENOMIC DNA]</scope>
    <source>
        <strain evidence="3 4">JC645</strain>
    </source>
</reference>
<feature type="transmembrane region" description="Helical" evidence="2">
    <location>
        <begin position="64"/>
        <end position="82"/>
    </location>
</feature>